<dbReference type="EMBL" id="CM001218">
    <property type="protein sequence ID" value="KEH37936.1"/>
    <property type="molecule type" value="Genomic_DNA"/>
</dbReference>
<evidence type="ECO:0000313" key="3">
    <source>
        <dbReference type="Proteomes" id="UP000002051"/>
    </source>
</evidence>
<reference evidence="2" key="3">
    <citation type="submission" date="2015-04" db="UniProtKB">
        <authorList>
            <consortium name="EnsemblPlants"/>
        </authorList>
    </citation>
    <scope>IDENTIFICATION</scope>
    <source>
        <strain evidence="2">cv. Jemalong A17</strain>
    </source>
</reference>
<reference evidence="1 3" key="2">
    <citation type="journal article" date="2014" name="BMC Genomics">
        <title>An improved genome release (version Mt4.0) for the model legume Medicago truncatula.</title>
        <authorList>
            <person name="Tang H."/>
            <person name="Krishnakumar V."/>
            <person name="Bidwell S."/>
            <person name="Rosen B."/>
            <person name="Chan A."/>
            <person name="Zhou S."/>
            <person name="Gentzbittel L."/>
            <person name="Childs K.L."/>
            <person name="Yandell M."/>
            <person name="Gundlach H."/>
            <person name="Mayer K.F."/>
            <person name="Schwartz D.C."/>
            <person name="Town C.D."/>
        </authorList>
    </citation>
    <scope>GENOME REANNOTATION</scope>
    <source>
        <strain evidence="1">A17</strain>
        <strain evidence="2 3">cv. Jemalong A17</strain>
    </source>
</reference>
<proteinExistence type="predicted"/>
<dbReference type="Proteomes" id="UP000002051">
    <property type="component" value="Chromosome 2"/>
</dbReference>
<evidence type="ECO:0000313" key="2">
    <source>
        <dbReference type="EnsemblPlants" id="KEH37936"/>
    </source>
</evidence>
<organism evidence="1 3">
    <name type="scientific">Medicago truncatula</name>
    <name type="common">Barrel medic</name>
    <name type="synonym">Medicago tribuloides</name>
    <dbReference type="NCBI Taxonomy" id="3880"/>
    <lineage>
        <taxon>Eukaryota</taxon>
        <taxon>Viridiplantae</taxon>
        <taxon>Streptophyta</taxon>
        <taxon>Embryophyta</taxon>
        <taxon>Tracheophyta</taxon>
        <taxon>Spermatophyta</taxon>
        <taxon>Magnoliopsida</taxon>
        <taxon>eudicotyledons</taxon>
        <taxon>Gunneridae</taxon>
        <taxon>Pentapetalae</taxon>
        <taxon>rosids</taxon>
        <taxon>fabids</taxon>
        <taxon>Fabales</taxon>
        <taxon>Fabaceae</taxon>
        <taxon>Papilionoideae</taxon>
        <taxon>50 kb inversion clade</taxon>
        <taxon>NPAAA clade</taxon>
        <taxon>Hologalegina</taxon>
        <taxon>IRL clade</taxon>
        <taxon>Trifolieae</taxon>
        <taxon>Medicago</taxon>
    </lineage>
</organism>
<gene>
    <name evidence="1" type="ordered locus">MTR_2g050270</name>
</gene>
<protein>
    <submittedName>
        <fullName evidence="1 2">Uncharacterized protein</fullName>
    </submittedName>
</protein>
<sequence length="91" mass="10261">MKKHSQGISPQQFMSMQWTQLCVYQHTTSSTTTATWTTTTTTQQCIFKYDVHLNMVLAMASDLAREASDELAYSPGESAYSRWRIASGQTT</sequence>
<dbReference type="HOGENOM" id="CLU_2430363_0_0_1"/>
<accession>A0A072V8K1</accession>
<keyword evidence="3" id="KW-1185">Reference proteome</keyword>
<dbReference type="EnsemblPlants" id="KEH37936">
    <property type="protein sequence ID" value="KEH37936"/>
    <property type="gene ID" value="MTR_2g050270"/>
</dbReference>
<name>A0A072V8K1_MEDTR</name>
<reference evidence="1 3" key="1">
    <citation type="journal article" date="2011" name="Nature">
        <title>The Medicago genome provides insight into the evolution of rhizobial symbioses.</title>
        <authorList>
            <person name="Young N.D."/>
            <person name="Debelle F."/>
            <person name="Oldroyd G.E."/>
            <person name="Geurts R."/>
            <person name="Cannon S.B."/>
            <person name="Udvardi M.K."/>
            <person name="Benedito V.A."/>
            <person name="Mayer K.F."/>
            <person name="Gouzy J."/>
            <person name="Schoof H."/>
            <person name="Van de Peer Y."/>
            <person name="Proost S."/>
            <person name="Cook D.R."/>
            <person name="Meyers B.C."/>
            <person name="Spannagl M."/>
            <person name="Cheung F."/>
            <person name="De Mita S."/>
            <person name="Krishnakumar V."/>
            <person name="Gundlach H."/>
            <person name="Zhou S."/>
            <person name="Mudge J."/>
            <person name="Bharti A.K."/>
            <person name="Murray J.D."/>
            <person name="Naoumkina M.A."/>
            <person name="Rosen B."/>
            <person name="Silverstein K.A."/>
            <person name="Tang H."/>
            <person name="Rombauts S."/>
            <person name="Zhao P.X."/>
            <person name="Zhou P."/>
            <person name="Barbe V."/>
            <person name="Bardou P."/>
            <person name="Bechner M."/>
            <person name="Bellec A."/>
            <person name="Berger A."/>
            <person name="Berges H."/>
            <person name="Bidwell S."/>
            <person name="Bisseling T."/>
            <person name="Choisne N."/>
            <person name="Couloux A."/>
            <person name="Denny R."/>
            <person name="Deshpande S."/>
            <person name="Dai X."/>
            <person name="Doyle J.J."/>
            <person name="Dudez A.M."/>
            <person name="Farmer A.D."/>
            <person name="Fouteau S."/>
            <person name="Franken C."/>
            <person name="Gibelin C."/>
            <person name="Gish J."/>
            <person name="Goldstein S."/>
            <person name="Gonzalez A.J."/>
            <person name="Green P.J."/>
            <person name="Hallab A."/>
            <person name="Hartog M."/>
            <person name="Hua A."/>
            <person name="Humphray S.J."/>
            <person name="Jeong D.H."/>
            <person name="Jing Y."/>
            <person name="Jocker A."/>
            <person name="Kenton S.M."/>
            <person name="Kim D.J."/>
            <person name="Klee K."/>
            <person name="Lai H."/>
            <person name="Lang C."/>
            <person name="Lin S."/>
            <person name="Macmil S.L."/>
            <person name="Magdelenat G."/>
            <person name="Matthews L."/>
            <person name="McCorrison J."/>
            <person name="Monaghan E.L."/>
            <person name="Mun J.H."/>
            <person name="Najar F.Z."/>
            <person name="Nicholson C."/>
            <person name="Noirot C."/>
            <person name="O'Bleness M."/>
            <person name="Paule C.R."/>
            <person name="Poulain J."/>
            <person name="Prion F."/>
            <person name="Qin B."/>
            <person name="Qu C."/>
            <person name="Retzel E.F."/>
            <person name="Riddle C."/>
            <person name="Sallet E."/>
            <person name="Samain S."/>
            <person name="Samson N."/>
            <person name="Sanders I."/>
            <person name="Saurat O."/>
            <person name="Scarpelli C."/>
            <person name="Schiex T."/>
            <person name="Segurens B."/>
            <person name="Severin A.J."/>
            <person name="Sherrier D.J."/>
            <person name="Shi R."/>
            <person name="Sims S."/>
            <person name="Singer S.R."/>
            <person name="Sinharoy S."/>
            <person name="Sterck L."/>
            <person name="Viollet A."/>
            <person name="Wang B.B."/>
            <person name="Wang K."/>
            <person name="Wang M."/>
            <person name="Wang X."/>
            <person name="Warfsmann J."/>
            <person name="Weissenbach J."/>
            <person name="White D.D."/>
            <person name="White J.D."/>
            <person name="Wiley G.B."/>
            <person name="Wincker P."/>
            <person name="Xing Y."/>
            <person name="Yang L."/>
            <person name="Yao Z."/>
            <person name="Ying F."/>
            <person name="Zhai J."/>
            <person name="Zhou L."/>
            <person name="Zuber A."/>
            <person name="Denarie J."/>
            <person name="Dixon R.A."/>
            <person name="May G.D."/>
            <person name="Schwartz D.C."/>
            <person name="Rogers J."/>
            <person name="Quetier F."/>
            <person name="Town C.D."/>
            <person name="Roe B.A."/>
        </authorList>
    </citation>
    <scope>NUCLEOTIDE SEQUENCE [LARGE SCALE GENOMIC DNA]</scope>
    <source>
        <strain evidence="1">A17</strain>
        <strain evidence="2 3">cv. Jemalong A17</strain>
    </source>
</reference>
<dbReference type="AlphaFoldDB" id="A0A072V8K1"/>
<evidence type="ECO:0000313" key="1">
    <source>
        <dbReference type="EMBL" id="KEH37936.1"/>
    </source>
</evidence>